<name>A0A7C3UE60_9EURY</name>
<sequence length="193" mass="21388">MWELLIKDIKVELRRGFEILASVSFVLISSLLLAQTSINLVASFYVLIVFLAVFISTTSFVREMDSKTLEGLKLLPTPSYVIFLEKAVFSFLLIIFQGFLGMLFLSLFSNSFELLGILPLFVVFSLYISVISSFSSALVMFSEGRSFLTPMIVFVFTAPIIPTLLKGDVLSLAVETVAVILIATILATFILES</sequence>
<dbReference type="EMBL" id="DTAK01000037">
    <property type="protein sequence ID" value="HGU59493.1"/>
    <property type="molecule type" value="Genomic_DNA"/>
</dbReference>
<protein>
    <submittedName>
        <fullName evidence="2">Uncharacterized protein</fullName>
    </submittedName>
</protein>
<feature type="transmembrane region" description="Helical" evidence="1">
    <location>
        <begin position="16"/>
        <end position="34"/>
    </location>
</feature>
<dbReference type="EMBL" id="DTPI01000033">
    <property type="protein sequence ID" value="HGE66856.1"/>
    <property type="molecule type" value="Genomic_DNA"/>
</dbReference>
<keyword evidence="1" id="KW-0472">Membrane</keyword>
<evidence type="ECO:0000313" key="2">
    <source>
        <dbReference type="EMBL" id="HGE66856.1"/>
    </source>
</evidence>
<dbReference type="AlphaFoldDB" id="A0A7C3UE60"/>
<comment type="caution">
    <text evidence="2">The sequence shown here is derived from an EMBL/GenBank/DDBJ whole genome shotgun (WGS) entry which is preliminary data.</text>
</comment>
<evidence type="ECO:0000256" key="1">
    <source>
        <dbReference type="SAM" id="Phobius"/>
    </source>
</evidence>
<feature type="transmembrane region" description="Helical" evidence="1">
    <location>
        <begin position="147"/>
        <end position="165"/>
    </location>
</feature>
<keyword evidence="1" id="KW-0812">Transmembrane</keyword>
<feature type="transmembrane region" description="Helical" evidence="1">
    <location>
        <begin position="82"/>
        <end position="108"/>
    </location>
</feature>
<gene>
    <name evidence="3" type="ORF">ENT89_04875</name>
    <name evidence="2" type="ORF">ENX77_07075</name>
</gene>
<reference evidence="2" key="1">
    <citation type="journal article" date="2020" name="mSystems">
        <title>Genome- and Community-Level Interaction Insights into Carbon Utilization and Element Cycling Functions of Hydrothermarchaeota in Hydrothermal Sediment.</title>
        <authorList>
            <person name="Zhou Z."/>
            <person name="Liu Y."/>
            <person name="Xu W."/>
            <person name="Pan J."/>
            <person name="Luo Z.H."/>
            <person name="Li M."/>
        </authorList>
    </citation>
    <scope>NUCLEOTIDE SEQUENCE [LARGE SCALE GENOMIC DNA]</scope>
    <source>
        <strain evidence="3">SpSt-62</strain>
        <strain evidence="2">SpSt-97</strain>
    </source>
</reference>
<feature type="transmembrane region" description="Helical" evidence="1">
    <location>
        <begin position="114"/>
        <end position="140"/>
    </location>
</feature>
<evidence type="ECO:0000313" key="3">
    <source>
        <dbReference type="EMBL" id="HGU59493.1"/>
    </source>
</evidence>
<proteinExistence type="predicted"/>
<feature type="transmembrane region" description="Helical" evidence="1">
    <location>
        <begin position="171"/>
        <end position="191"/>
    </location>
</feature>
<keyword evidence="1" id="KW-1133">Transmembrane helix</keyword>
<feature type="transmembrane region" description="Helical" evidence="1">
    <location>
        <begin position="40"/>
        <end position="61"/>
    </location>
</feature>
<organism evidence="2">
    <name type="scientific">Geoglobus ahangari</name>
    <dbReference type="NCBI Taxonomy" id="113653"/>
    <lineage>
        <taxon>Archaea</taxon>
        <taxon>Methanobacteriati</taxon>
        <taxon>Methanobacteriota</taxon>
        <taxon>Archaeoglobi</taxon>
        <taxon>Archaeoglobales</taxon>
        <taxon>Archaeoglobaceae</taxon>
        <taxon>Geoglobus</taxon>
    </lineage>
</organism>
<accession>A0A7C3UE60</accession>